<organism evidence="2 3">
    <name type="scientific">Sporobacter termitidis DSM 10068</name>
    <dbReference type="NCBI Taxonomy" id="1123282"/>
    <lineage>
        <taxon>Bacteria</taxon>
        <taxon>Bacillati</taxon>
        <taxon>Bacillota</taxon>
        <taxon>Clostridia</taxon>
        <taxon>Eubacteriales</taxon>
        <taxon>Oscillospiraceae</taxon>
        <taxon>Sporobacter</taxon>
    </lineage>
</organism>
<sequence length="63" mass="6886">MASSVDIKISKDAVLSSVISLPATLAFLLVFYFCLGRFSFILALTFGLVAWLIAAFLVYLIKP</sequence>
<dbReference type="EMBL" id="FQXV01000015">
    <property type="protein sequence ID" value="SHI20935.1"/>
    <property type="molecule type" value="Genomic_DNA"/>
</dbReference>
<evidence type="ECO:0000313" key="2">
    <source>
        <dbReference type="EMBL" id="SHI20935.1"/>
    </source>
</evidence>
<evidence type="ECO:0000313" key="3">
    <source>
        <dbReference type="Proteomes" id="UP000183995"/>
    </source>
</evidence>
<feature type="transmembrane region" description="Helical" evidence="1">
    <location>
        <begin position="12"/>
        <end position="33"/>
    </location>
</feature>
<dbReference type="Proteomes" id="UP000183995">
    <property type="component" value="Unassembled WGS sequence"/>
</dbReference>
<protein>
    <submittedName>
        <fullName evidence="2">Uncharacterized protein</fullName>
    </submittedName>
</protein>
<keyword evidence="1" id="KW-0812">Transmembrane</keyword>
<feature type="transmembrane region" description="Helical" evidence="1">
    <location>
        <begin position="39"/>
        <end position="61"/>
    </location>
</feature>
<accession>A0A1M5Z9M5</accession>
<proteinExistence type="predicted"/>
<keyword evidence="1" id="KW-0472">Membrane</keyword>
<keyword evidence="1" id="KW-1133">Transmembrane helix</keyword>
<dbReference type="RefSeq" id="WP_073081803.1">
    <property type="nucleotide sequence ID" value="NZ_FQXV01000015.1"/>
</dbReference>
<reference evidence="2 3" key="1">
    <citation type="submission" date="2016-11" db="EMBL/GenBank/DDBJ databases">
        <authorList>
            <person name="Jaros S."/>
            <person name="Januszkiewicz K."/>
            <person name="Wedrychowicz H."/>
        </authorList>
    </citation>
    <scope>NUCLEOTIDE SEQUENCE [LARGE SCALE GENOMIC DNA]</scope>
    <source>
        <strain evidence="2 3">DSM 10068</strain>
    </source>
</reference>
<gene>
    <name evidence="2" type="ORF">SAMN02745823_03425</name>
</gene>
<dbReference type="AlphaFoldDB" id="A0A1M5Z9M5"/>
<evidence type="ECO:0000256" key="1">
    <source>
        <dbReference type="SAM" id="Phobius"/>
    </source>
</evidence>
<keyword evidence="3" id="KW-1185">Reference proteome</keyword>
<name>A0A1M5Z9M5_9FIRM</name>